<dbReference type="GO" id="GO:0010008">
    <property type="term" value="C:endosome membrane"/>
    <property type="evidence" value="ECO:0007669"/>
    <property type="project" value="TreeGrafter"/>
</dbReference>
<gene>
    <name evidence="2" type="primary">LOC108682955</name>
</gene>
<evidence type="ECO:0000313" key="2">
    <source>
        <dbReference type="RefSeq" id="XP_018027714.1"/>
    </source>
</evidence>
<proteinExistence type="predicted"/>
<dbReference type="AlphaFoldDB" id="A0A8B7PND3"/>
<dbReference type="InterPro" id="IPR044978">
    <property type="entry name" value="GRV2/DNAJC13"/>
</dbReference>
<dbReference type="KEGG" id="hazt:108682955"/>
<dbReference type="Proteomes" id="UP000694843">
    <property type="component" value="Unplaced"/>
</dbReference>
<dbReference type="RefSeq" id="XP_018027714.1">
    <property type="nucleotide sequence ID" value="XM_018172225.1"/>
</dbReference>
<name>A0A8B7PND3_HYAAZ</name>
<accession>A0A8B7PND3</accession>
<sequence>MAQDNRNSGYEELEAVVGALVGVLGAQRGLLEYLPAMGHLPRLVELLRASPSSAAIRAALLTLHQTTFSQVCCAELQTTPVLSAVMSALQTRPDLIAVSVETLHNLFLHTLQPAALHQQALQVGLVQSLLQLLQSSSLPVTNLAATKAQIVACIKTLSASPLYGTQVTSLPLQRRTSCTGRTYFILVFSTTAEATIAKKNSRSIPDSAKCTATNGNSQTALSFALDSIVSTSPSDVPL</sequence>
<dbReference type="OrthoDB" id="69656at2759"/>
<dbReference type="GO" id="GO:2000641">
    <property type="term" value="P:regulation of early endosome to late endosome transport"/>
    <property type="evidence" value="ECO:0007669"/>
    <property type="project" value="InterPro"/>
</dbReference>
<dbReference type="PANTHER" id="PTHR36983">
    <property type="entry name" value="DNAJ HOMOLOG SUBFAMILY C MEMBER 13"/>
    <property type="match status" value="1"/>
</dbReference>
<reference evidence="2" key="1">
    <citation type="submission" date="2025-08" db="UniProtKB">
        <authorList>
            <consortium name="RefSeq"/>
        </authorList>
    </citation>
    <scope>IDENTIFICATION</scope>
    <source>
        <tissue evidence="2">Whole organism</tissue>
    </source>
</reference>
<dbReference type="GO" id="GO:0006898">
    <property type="term" value="P:receptor-mediated endocytosis"/>
    <property type="evidence" value="ECO:0007669"/>
    <property type="project" value="TreeGrafter"/>
</dbReference>
<dbReference type="GeneID" id="108682955"/>
<dbReference type="Gene3D" id="1.25.10.10">
    <property type="entry name" value="Leucine-rich Repeat Variant"/>
    <property type="match status" value="1"/>
</dbReference>
<dbReference type="InterPro" id="IPR016024">
    <property type="entry name" value="ARM-type_fold"/>
</dbReference>
<evidence type="ECO:0000313" key="1">
    <source>
        <dbReference type="Proteomes" id="UP000694843"/>
    </source>
</evidence>
<keyword evidence="1" id="KW-1185">Reference proteome</keyword>
<protein>
    <submittedName>
        <fullName evidence="2">DnaJ homolog subfamily C member 13</fullName>
    </submittedName>
</protein>
<organism evidence="1 2">
    <name type="scientific">Hyalella azteca</name>
    <name type="common">Amphipod</name>
    <dbReference type="NCBI Taxonomy" id="294128"/>
    <lineage>
        <taxon>Eukaryota</taxon>
        <taxon>Metazoa</taxon>
        <taxon>Ecdysozoa</taxon>
        <taxon>Arthropoda</taxon>
        <taxon>Crustacea</taxon>
        <taxon>Multicrustacea</taxon>
        <taxon>Malacostraca</taxon>
        <taxon>Eumalacostraca</taxon>
        <taxon>Peracarida</taxon>
        <taxon>Amphipoda</taxon>
        <taxon>Senticaudata</taxon>
        <taxon>Talitrida</taxon>
        <taxon>Talitroidea</taxon>
        <taxon>Hyalellidae</taxon>
        <taxon>Hyalella</taxon>
    </lineage>
</organism>
<dbReference type="PANTHER" id="PTHR36983:SF2">
    <property type="entry name" value="DNAJ HOMOLOG SUBFAMILY C MEMBER 13"/>
    <property type="match status" value="1"/>
</dbReference>
<dbReference type="GO" id="GO:0007032">
    <property type="term" value="P:endosome organization"/>
    <property type="evidence" value="ECO:0007669"/>
    <property type="project" value="InterPro"/>
</dbReference>
<dbReference type="InterPro" id="IPR011989">
    <property type="entry name" value="ARM-like"/>
</dbReference>
<dbReference type="SUPFAM" id="SSF48371">
    <property type="entry name" value="ARM repeat"/>
    <property type="match status" value="1"/>
</dbReference>